<dbReference type="Proteomes" id="UP000541444">
    <property type="component" value="Unassembled WGS sequence"/>
</dbReference>
<dbReference type="Gene3D" id="1.10.238.10">
    <property type="entry name" value="EF-hand"/>
    <property type="match status" value="2"/>
</dbReference>
<name>A0A7J7NE89_9MAGN</name>
<accession>A0A7J7NE89</accession>
<dbReference type="SUPFAM" id="SSF47473">
    <property type="entry name" value="EF-hand"/>
    <property type="match status" value="1"/>
</dbReference>
<dbReference type="OrthoDB" id="26525at2759"/>
<keyword evidence="4" id="KW-0472">Membrane</keyword>
<dbReference type="InterPro" id="IPR039647">
    <property type="entry name" value="EF_hand_pair_protein_CML-like"/>
</dbReference>
<dbReference type="InterPro" id="IPR002048">
    <property type="entry name" value="EF_hand_dom"/>
</dbReference>
<evidence type="ECO:0000256" key="3">
    <source>
        <dbReference type="ARBA" id="ARBA00022837"/>
    </source>
</evidence>
<proteinExistence type="predicted"/>
<dbReference type="PROSITE" id="PS50222">
    <property type="entry name" value="EF_HAND_2"/>
    <property type="match status" value="2"/>
</dbReference>
<keyword evidence="4" id="KW-0812">Transmembrane</keyword>
<feature type="transmembrane region" description="Helical" evidence="4">
    <location>
        <begin position="12"/>
        <end position="32"/>
    </location>
</feature>
<reference evidence="6 7" key="1">
    <citation type="journal article" date="2020" name="IScience">
        <title>Genome Sequencing of the Endangered Kingdonia uniflora (Circaeasteraceae, Ranunculales) Reveals Potential Mechanisms of Evolutionary Specialization.</title>
        <authorList>
            <person name="Sun Y."/>
            <person name="Deng T."/>
            <person name="Zhang A."/>
            <person name="Moore M.J."/>
            <person name="Landis J.B."/>
            <person name="Lin N."/>
            <person name="Zhang H."/>
            <person name="Zhang X."/>
            <person name="Huang J."/>
            <person name="Zhang X."/>
            <person name="Sun H."/>
            <person name="Wang H."/>
        </authorList>
    </citation>
    <scope>NUCLEOTIDE SEQUENCE [LARGE SCALE GENOMIC DNA]</scope>
    <source>
        <strain evidence="6">TB1705</strain>
        <tissue evidence="6">Leaf</tissue>
    </source>
</reference>
<organism evidence="6 7">
    <name type="scientific">Kingdonia uniflora</name>
    <dbReference type="NCBI Taxonomy" id="39325"/>
    <lineage>
        <taxon>Eukaryota</taxon>
        <taxon>Viridiplantae</taxon>
        <taxon>Streptophyta</taxon>
        <taxon>Embryophyta</taxon>
        <taxon>Tracheophyta</taxon>
        <taxon>Spermatophyta</taxon>
        <taxon>Magnoliopsida</taxon>
        <taxon>Ranunculales</taxon>
        <taxon>Circaeasteraceae</taxon>
        <taxon>Kingdonia</taxon>
    </lineage>
</organism>
<keyword evidence="1" id="KW-0479">Metal-binding</keyword>
<evidence type="ECO:0000313" key="7">
    <source>
        <dbReference type="Proteomes" id="UP000541444"/>
    </source>
</evidence>
<evidence type="ECO:0000256" key="4">
    <source>
        <dbReference type="SAM" id="Phobius"/>
    </source>
</evidence>
<evidence type="ECO:0000259" key="5">
    <source>
        <dbReference type="PROSITE" id="PS50222"/>
    </source>
</evidence>
<evidence type="ECO:0000256" key="2">
    <source>
        <dbReference type="ARBA" id="ARBA00022737"/>
    </source>
</evidence>
<keyword evidence="7" id="KW-1185">Reference proteome</keyword>
<dbReference type="PANTHER" id="PTHR10891">
    <property type="entry name" value="EF-HAND CALCIUM-BINDING DOMAIN CONTAINING PROTEIN"/>
    <property type="match status" value="1"/>
</dbReference>
<protein>
    <recommendedName>
        <fullName evidence="5">EF-hand domain-containing protein</fullName>
    </recommendedName>
</protein>
<keyword evidence="2" id="KW-0677">Repeat</keyword>
<keyword evidence="4" id="KW-1133">Transmembrane helix</keyword>
<evidence type="ECO:0000313" key="6">
    <source>
        <dbReference type="EMBL" id="KAF6165496.1"/>
    </source>
</evidence>
<keyword evidence="3" id="KW-0106">Calcium</keyword>
<dbReference type="AlphaFoldDB" id="A0A7J7NE89"/>
<dbReference type="GO" id="GO:0005509">
    <property type="term" value="F:calcium ion binding"/>
    <property type="evidence" value="ECO:0007669"/>
    <property type="project" value="InterPro"/>
</dbReference>
<dbReference type="PROSITE" id="PS00018">
    <property type="entry name" value="EF_HAND_1"/>
    <property type="match status" value="2"/>
</dbReference>
<dbReference type="SMART" id="SM00054">
    <property type="entry name" value="EFh"/>
    <property type="match status" value="2"/>
</dbReference>
<evidence type="ECO:0000256" key="1">
    <source>
        <dbReference type="ARBA" id="ARBA00022723"/>
    </source>
</evidence>
<feature type="domain" description="EF-hand" evidence="5">
    <location>
        <begin position="227"/>
        <end position="262"/>
    </location>
</feature>
<dbReference type="Pfam" id="PF13405">
    <property type="entry name" value="EF-hand_6"/>
    <property type="match status" value="2"/>
</dbReference>
<dbReference type="EMBL" id="JACGCM010000851">
    <property type="protein sequence ID" value="KAF6165496.1"/>
    <property type="molecule type" value="Genomic_DNA"/>
</dbReference>
<gene>
    <name evidence="6" type="ORF">GIB67_023325</name>
</gene>
<comment type="caution">
    <text evidence="6">The sequence shown here is derived from an EMBL/GenBank/DDBJ whole genome shotgun (WGS) entry which is preliminary data.</text>
</comment>
<dbReference type="InterPro" id="IPR018247">
    <property type="entry name" value="EF_Hand_1_Ca_BS"/>
</dbReference>
<dbReference type="InterPro" id="IPR011992">
    <property type="entry name" value="EF-hand-dom_pair"/>
</dbReference>
<sequence>MEKTSSNTFLPSFLLAGILEFFLLQGVLNWVIRIQKYYSSSRCFFIGISKGRTERTFTNSESFNGKSSLSEKADDGKLAREDVEMVMRKLRIVCNPNEERLQERLGLNEVSCLFEEEPSMEEVKEAFDVFDENKDGFVDAIELQKVLGNLGFSEGSEVEKCKNMISTFDENGDAKSSISEKTDDGKLGREDVEMVMGNLRIVCNPNDERLQERLGVNELSSLFEEELSVEEVQEAFDVFDENKDGFVDVAELHKVLGSLGFREGSELSTCKNMIRNFDEIMKTEMG</sequence>
<feature type="domain" description="EF-hand" evidence="5">
    <location>
        <begin position="118"/>
        <end position="153"/>
    </location>
</feature>